<dbReference type="SUPFAM" id="SSF52540">
    <property type="entry name" value="P-loop containing nucleoside triphosphate hydrolases"/>
    <property type="match status" value="1"/>
</dbReference>
<reference evidence="6" key="1">
    <citation type="submission" date="2020-03" db="EMBL/GenBank/DDBJ databases">
        <authorList>
            <person name="Weist P."/>
        </authorList>
    </citation>
    <scope>NUCLEOTIDE SEQUENCE</scope>
</reference>
<organism evidence="6 7">
    <name type="scientific">Pleuronectes platessa</name>
    <name type="common">European plaice</name>
    <dbReference type="NCBI Taxonomy" id="8262"/>
    <lineage>
        <taxon>Eukaryota</taxon>
        <taxon>Metazoa</taxon>
        <taxon>Chordata</taxon>
        <taxon>Craniata</taxon>
        <taxon>Vertebrata</taxon>
        <taxon>Euteleostomi</taxon>
        <taxon>Actinopterygii</taxon>
        <taxon>Neopterygii</taxon>
        <taxon>Teleostei</taxon>
        <taxon>Neoteleostei</taxon>
        <taxon>Acanthomorphata</taxon>
        <taxon>Carangaria</taxon>
        <taxon>Pleuronectiformes</taxon>
        <taxon>Pleuronectoidei</taxon>
        <taxon>Pleuronectidae</taxon>
        <taxon>Pleuronectes</taxon>
    </lineage>
</organism>
<dbReference type="InterPro" id="IPR027417">
    <property type="entry name" value="P-loop_NTPase"/>
</dbReference>
<sequence>MGREETERLVETIETKRKLISPGGGRSSVDINSRALKVSWAANAKLLDMFKAKILFIGPSESGKTVLANFLSDTAENVGGEYRPTQGVRILEFESQPEGSVDNKTCEVELWDCSGDFKFESCWPALMKDTSGVVIVFNPDVPSHLKEIETWYSMFISSQGLLDNQCLLIAHHKPGSGVEDERLPLASHLSRLSLIHSNLEEEPEDVRQTFCRYLGNVVNAMSESREQEEMSIIT</sequence>
<dbReference type="AlphaFoldDB" id="A0A9N7YTP0"/>
<dbReference type="GO" id="GO:0005929">
    <property type="term" value="C:cilium"/>
    <property type="evidence" value="ECO:0007669"/>
    <property type="project" value="UniProtKB-ARBA"/>
</dbReference>
<dbReference type="GO" id="GO:0005525">
    <property type="term" value="F:GTP binding"/>
    <property type="evidence" value="ECO:0007669"/>
    <property type="project" value="UniProtKB-KW"/>
</dbReference>
<comment type="similarity">
    <text evidence="1">Belongs to the small GTPase superfamily. Rab family.</text>
</comment>
<protein>
    <recommendedName>
        <fullName evidence="4">Intraflagellar transport protein 22 homolog</fullName>
    </recommendedName>
    <alternativeName>
        <fullName evidence="5">Rab-like protein 5</fullName>
    </alternativeName>
</protein>
<dbReference type="Pfam" id="PF08477">
    <property type="entry name" value="Roc"/>
    <property type="match status" value="1"/>
</dbReference>
<keyword evidence="3" id="KW-0342">GTP-binding</keyword>
<name>A0A9N7YTP0_PLEPL</name>
<dbReference type="EMBL" id="CADEAL010002068">
    <property type="protein sequence ID" value="CAB1437769.1"/>
    <property type="molecule type" value="Genomic_DNA"/>
</dbReference>
<evidence type="ECO:0000256" key="1">
    <source>
        <dbReference type="ARBA" id="ARBA00006270"/>
    </source>
</evidence>
<keyword evidence="7" id="KW-1185">Reference proteome</keyword>
<gene>
    <name evidence="6" type="ORF">PLEPLA_LOCUS25782</name>
</gene>
<evidence type="ECO:0000313" key="7">
    <source>
        <dbReference type="Proteomes" id="UP001153269"/>
    </source>
</evidence>
<dbReference type="PANTHER" id="PTHR24073">
    <property type="entry name" value="DRAB5-RELATED"/>
    <property type="match status" value="1"/>
</dbReference>
<evidence type="ECO:0000256" key="4">
    <source>
        <dbReference type="ARBA" id="ARBA00040799"/>
    </source>
</evidence>
<dbReference type="FunFam" id="3.40.50.300:FF:001100">
    <property type="entry name" value="intraflagellar transport protein 22 homolog"/>
    <property type="match status" value="1"/>
</dbReference>
<accession>A0A9N7YTP0</accession>
<comment type="caution">
    <text evidence="6">The sequence shown here is derived from an EMBL/GenBank/DDBJ whole genome shotgun (WGS) entry which is preliminary data.</text>
</comment>
<evidence type="ECO:0000313" key="6">
    <source>
        <dbReference type="EMBL" id="CAB1437769.1"/>
    </source>
</evidence>
<evidence type="ECO:0000256" key="2">
    <source>
        <dbReference type="ARBA" id="ARBA00022741"/>
    </source>
</evidence>
<evidence type="ECO:0000256" key="3">
    <source>
        <dbReference type="ARBA" id="ARBA00023134"/>
    </source>
</evidence>
<dbReference type="Proteomes" id="UP001153269">
    <property type="component" value="Unassembled WGS sequence"/>
</dbReference>
<keyword evidence="2" id="KW-0547">Nucleotide-binding</keyword>
<dbReference type="Gene3D" id="3.40.50.300">
    <property type="entry name" value="P-loop containing nucleotide triphosphate hydrolases"/>
    <property type="match status" value="1"/>
</dbReference>
<proteinExistence type="inferred from homology"/>
<dbReference type="GO" id="GO:0030992">
    <property type="term" value="C:intraciliary transport particle B"/>
    <property type="evidence" value="ECO:0007669"/>
    <property type="project" value="UniProtKB-ARBA"/>
</dbReference>
<evidence type="ECO:0000256" key="5">
    <source>
        <dbReference type="ARBA" id="ARBA00041562"/>
    </source>
</evidence>